<protein>
    <recommendedName>
        <fullName evidence="4">RING-type domain-containing protein</fullName>
    </recommendedName>
</protein>
<proteinExistence type="predicted"/>
<gene>
    <name evidence="2" type="ORF">N7463_001286</name>
</gene>
<sequence length="372" mass="41634">MTSRHSYVTRSPLASLSEIIKLEPEQEPWCAGYAPSQGRRCHARTNARGRSSAMILLNEGTKDLRAGRNIDILLEDLAPYVLCTRFHQSQASDLTCRWKRQVRTYLDSQVASPPPARAVRLSSRRVYQETVRVDTEERTVLLYQGLCTTLQEEITRLEFARYNLTITANPPARRESRSTSTVTSSSAGHTSSRNTPPQSLIGRTVRRPSAESTNQSPITVPPPVQAQFSPQTREGSVLSPRPASPSAVVPVPRSAASPHSQNETSQANRREVEGECGICLCHLHISEQGVDTDEGEETNHNDDDDHHDDDDYDDDGDDQNNDESNEENKHQARQLVWCKARCGVNFHKQCIDLWLETAPAPTCPTCRSNWKH</sequence>
<dbReference type="Proteomes" id="UP001149954">
    <property type="component" value="Unassembled WGS sequence"/>
</dbReference>
<dbReference type="AlphaFoldDB" id="A0A9W9Y6U0"/>
<dbReference type="GO" id="GO:0061630">
    <property type="term" value="F:ubiquitin protein ligase activity"/>
    <property type="evidence" value="ECO:0007669"/>
    <property type="project" value="InterPro"/>
</dbReference>
<evidence type="ECO:0000256" key="1">
    <source>
        <dbReference type="SAM" id="MobiDB-lite"/>
    </source>
</evidence>
<evidence type="ECO:0000313" key="3">
    <source>
        <dbReference type="Proteomes" id="UP001149954"/>
    </source>
</evidence>
<comment type="caution">
    <text evidence="2">The sequence shown here is derived from an EMBL/GenBank/DDBJ whole genome shotgun (WGS) entry which is preliminary data.</text>
</comment>
<dbReference type="EMBL" id="JAPWDS010000001">
    <property type="protein sequence ID" value="KAJ5520833.1"/>
    <property type="molecule type" value="Genomic_DNA"/>
</dbReference>
<dbReference type="Gene3D" id="3.30.40.10">
    <property type="entry name" value="Zinc/RING finger domain, C3HC4 (zinc finger)"/>
    <property type="match status" value="1"/>
</dbReference>
<reference evidence="2" key="1">
    <citation type="submission" date="2022-12" db="EMBL/GenBank/DDBJ databases">
        <authorList>
            <person name="Petersen C."/>
        </authorList>
    </citation>
    <scope>NUCLEOTIDE SEQUENCE</scope>
    <source>
        <strain evidence="2">IBT 29495</strain>
    </source>
</reference>
<feature type="compositionally biased region" description="Low complexity" evidence="1">
    <location>
        <begin position="178"/>
        <end position="193"/>
    </location>
</feature>
<reference evidence="2" key="2">
    <citation type="journal article" date="2023" name="IMA Fungus">
        <title>Comparative genomic study of the Penicillium genus elucidates a diverse pangenome and 15 lateral gene transfer events.</title>
        <authorList>
            <person name="Petersen C."/>
            <person name="Sorensen T."/>
            <person name="Nielsen M.R."/>
            <person name="Sondergaard T.E."/>
            <person name="Sorensen J.L."/>
            <person name="Fitzpatrick D.A."/>
            <person name="Frisvad J.C."/>
            <person name="Nielsen K.L."/>
        </authorList>
    </citation>
    <scope>NUCLEOTIDE SEQUENCE</scope>
    <source>
        <strain evidence="2">IBT 29495</strain>
    </source>
</reference>
<dbReference type="InterPro" id="IPR013083">
    <property type="entry name" value="Znf_RING/FYVE/PHD"/>
</dbReference>
<dbReference type="PANTHER" id="PTHR21540:SF0">
    <property type="entry name" value="PHD FAMILY PROTEIN"/>
    <property type="match status" value="1"/>
</dbReference>
<organism evidence="2 3">
    <name type="scientific">Penicillium fimorum</name>
    <dbReference type="NCBI Taxonomy" id="1882269"/>
    <lineage>
        <taxon>Eukaryota</taxon>
        <taxon>Fungi</taxon>
        <taxon>Dikarya</taxon>
        <taxon>Ascomycota</taxon>
        <taxon>Pezizomycotina</taxon>
        <taxon>Eurotiomycetes</taxon>
        <taxon>Eurotiomycetidae</taxon>
        <taxon>Eurotiales</taxon>
        <taxon>Aspergillaceae</taxon>
        <taxon>Penicillium</taxon>
    </lineage>
</organism>
<dbReference type="SUPFAM" id="SSF57850">
    <property type="entry name" value="RING/U-box"/>
    <property type="match status" value="1"/>
</dbReference>
<feature type="region of interest" description="Disordered" evidence="1">
    <location>
        <begin position="290"/>
        <end position="328"/>
    </location>
</feature>
<evidence type="ECO:0000313" key="2">
    <source>
        <dbReference type="EMBL" id="KAJ5520833.1"/>
    </source>
</evidence>
<feature type="compositionally biased region" description="Low complexity" evidence="1">
    <location>
        <begin position="236"/>
        <end position="258"/>
    </location>
</feature>
<dbReference type="PANTHER" id="PTHR21540">
    <property type="entry name" value="RING FINGER AND SWIM DOMAIN-CONTAINING PROTEIN 2"/>
    <property type="match status" value="1"/>
</dbReference>
<keyword evidence="3" id="KW-1185">Reference proteome</keyword>
<dbReference type="InterPro" id="IPR039903">
    <property type="entry name" value="Zswim2"/>
</dbReference>
<name>A0A9W9Y6U0_9EURO</name>
<dbReference type="OrthoDB" id="8062037at2759"/>
<feature type="compositionally biased region" description="Acidic residues" evidence="1">
    <location>
        <begin position="305"/>
        <end position="325"/>
    </location>
</feature>
<evidence type="ECO:0008006" key="4">
    <source>
        <dbReference type="Google" id="ProtNLM"/>
    </source>
</evidence>
<feature type="region of interest" description="Disordered" evidence="1">
    <location>
        <begin position="170"/>
        <end position="269"/>
    </location>
</feature>
<accession>A0A9W9Y6U0</accession>